<evidence type="ECO:0000313" key="2">
    <source>
        <dbReference type="EMBL" id="KIJ40639.1"/>
    </source>
</evidence>
<dbReference type="AlphaFoldDB" id="A0A0C9V0L2"/>
<reference evidence="2 3" key="1">
    <citation type="submission" date="2014-06" db="EMBL/GenBank/DDBJ databases">
        <title>Evolutionary Origins and Diversification of the Mycorrhizal Mutualists.</title>
        <authorList>
            <consortium name="DOE Joint Genome Institute"/>
            <consortium name="Mycorrhizal Genomics Consortium"/>
            <person name="Kohler A."/>
            <person name="Kuo A."/>
            <person name="Nagy L.G."/>
            <person name="Floudas D."/>
            <person name="Copeland A."/>
            <person name="Barry K.W."/>
            <person name="Cichocki N."/>
            <person name="Veneault-Fourrey C."/>
            <person name="LaButti K."/>
            <person name="Lindquist E.A."/>
            <person name="Lipzen A."/>
            <person name="Lundell T."/>
            <person name="Morin E."/>
            <person name="Murat C."/>
            <person name="Riley R."/>
            <person name="Ohm R."/>
            <person name="Sun H."/>
            <person name="Tunlid A."/>
            <person name="Henrissat B."/>
            <person name="Grigoriev I.V."/>
            <person name="Hibbett D.S."/>
            <person name="Martin F."/>
        </authorList>
    </citation>
    <scope>NUCLEOTIDE SEQUENCE [LARGE SCALE GENOMIC DNA]</scope>
    <source>
        <strain evidence="2 3">SS14</strain>
    </source>
</reference>
<feature type="compositionally biased region" description="Polar residues" evidence="1">
    <location>
        <begin position="1"/>
        <end position="23"/>
    </location>
</feature>
<dbReference type="HOGENOM" id="CLU_2591337_0_0_1"/>
<dbReference type="EMBL" id="KN837142">
    <property type="protein sequence ID" value="KIJ40639.1"/>
    <property type="molecule type" value="Genomic_DNA"/>
</dbReference>
<evidence type="ECO:0000256" key="1">
    <source>
        <dbReference type="SAM" id="MobiDB-lite"/>
    </source>
</evidence>
<sequence length="80" mass="8487">MPKSTQPKSTRASAHVSPRNSVSPPLPVTPQKPKGRTANVVQPPHSSSPSVGLPITPVSQLRGNGKRLRKSEEVTIISSE</sequence>
<name>A0A0C9V0L2_SPHS4</name>
<feature type="region of interest" description="Disordered" evidence="1">
    <location>
        <begin position="1"/>
        <end position="80"/>
    </location>
</feature>
<evidence type="ECO:0000313" key="3">
    <source>
        <dbReference type="Proteomes" id="UP000054279"/>
    </source>
</evidence>
<accession>A0A0C9V0L2</accession>
<protein>
    <submittedName>
        <fullName evidence="2">Uncharacterized protein</fullName>
    </submittedName>
</protein>
<gene>
    <name evidence="2" type="ORF">M422DRAFT_256332</name>
</gene>
<organism evidence="2 3">
    <name type="scientific">Sphaerobolus stellatus (strain SS14)</name>
    <dbReference type="NCBI Taxonomy" id="990650"/>
    <lineage>
        <taxon>Eukaryota</taxon>
        <taxon>Fungi</taxon>
        <taxon>Dikarya</taxon>
        <taxon>Basidiomycota</taxon>
        <taxon>Agaricomycotina</taxon>
        <taxon>Agaricomycetes</taxon>
        <taxon>Phallomycetidae</taxon>
        <taxon>Geastrales</taxon>
        <taxon>Sphaerobolaceae</taxon>
        <taxon>Sphaerobolus</taxon>
    </lineage>
</organism>
<dbReference type="Proteomes" id="UP000054279">
    <property type="component" value="Unassembled WGS sequence"/>
</dbReference>
<feature type="compositionally biased region" description="Low complexity" evidence="1">
    <location>
        <begin position="40"/>
        <end position="51"/>
    </location>
</feature>
<keyword evidence="3" id="KW-1185">Reference proteome</keyword>
<proteinExistence type="predicted"/>